<gene>
    <name evidence="4" type="ORF">BO82DRAFT_350256</name>
</gene>
<dbReference type="VEuPathDB" id="FungiDB:BO82DRAFT_350256"/>
<dbReference type="InterPro" id="IPR039258">
    <property type="entry name" value="ZNF511"/>
</dbReference>
<feature type="compositionally biased region" description="Low complexity" evidence="2">
    <location>
        <begin position="30"/>
        <end position="43"/>
    </location>
</feature>
<evidence type="ECO:0000313" key="5">
    <source>
        <dbReference type="Proteomes" id="UP000248340"/>
    </source>
</evidence>
<sequence length="257" mass="28657">MSTKRARSDSDSPAADAAADLLSSEEDGGSSWPASPASSAAPSLGRSKVHLPDTAAPVAEVMHCSLPPHRETIAFASYDDYEVHYRQSHVNRCSQCGKNFPTDRFLNLHIEENHDAIVATRRERGEKTYGCFIEDCERKCSTPQKRRMHLIDKHMFPKTYNFYIVNDGIDKQTSLLRPTKTYRRRLSTAPASPQEGRLRNRPTSSSFSSANADVQQTRATPAASDEMEIAELEKSMSALRFVPSSVTRNHGRVGRRS</sequence>
<dbReference type="PANTHER" id="PTHR21354:SF0">
    <property type="entry name" value="ZINC FINGER PROTEIN 511"/>
    <property type="match status" value="1"/>
</dbReference>
<keyword evidence="1" id="KW-0863">Zinc-finger</keyword>
<dbReference type="Proteomes" id="UP000248340">
    <property type="component" value="Unassembled WGS sequence"/>
</dbReference>
<organism evidence="4 5">
    <name type="scientific">Aspergillus uvarum CBS 121591</name>
    <dbReference type="NCBI Taxonomy" id="1448315"/>
    <lineage>
        <taxon>Eukaryota</taxon>
        <taxon>Fungi</taxon>
        <taxon>Dikarya</taxon>
        <taxon>Ascomycota</taxon>
        <taxon>Pezizomycotina</taxon>
        <taxon>Eurotiomycetes</taxon>
        <taxon>Eurotiomycetidae</taxon>
        <taxon>Eurotiales</taxon>
        <taxon>Aspergillaceae</taxon>
        <taxon>Aspergillus</taxon>
        <taxon>Aspergillus subgen. Circumdati</taxon>
    </lineage>
</organism>
<dbReference type="PROSITE" id="PS00028">
    <property type="entry name" value="ZINC_FINGER_C2H2_1"/>
    <property type="match status" value="1"/>
</dbReference>
<dbReference type="PANTHER" id="PTHR21354">
    <property type="entry name" value="ZINC FINGER PROTEIN 511"/>
    <property type="match status" value="1"/>
</dbReference>
<dbReference type="Gene3D" id="3.30.160.60">
    <property type="entry name" value="Classic Zinc Finger"/>
    <property type="match status" value="1"/>
</dbReference>
<dbReference type="GO" id="GO:0008270">
    <property type="term" value="F:zinc ion binding"/>
    <property type="evidence" value="ECO:0007669"/>
    <property type="project" value="UniProtKB-KW"/>
</dbReference>
<evidence type="ECO:0000256" key="1">
    <source>
        <dbReference type="PROSITE-ProRule" id="PRU00042"/>
    </source>
</evidence>
<dbReference type="GeneID" id="37136838"/>
<name>A0A319CMZ3_9EURO</name>
<dbReference type="SMART" id="SM00355">
    <property type="entry name" value="ZnF_C2H2"/>
    <property type="match status" value="2"/>
</dbReference>
<keyword evidence="1" id="KW-0862">Zinc</keyword>
<feature type="compositionally biased region" description="Basic and acidic residues" evidence="2">
    <location>
        <begin position="1"/>
        <end position="10"/>
    </location>
</feature>
<keyword evidence="5" id="KW-1185">Reference proteome</keyword>
<feature type="compositionally biased region" description="Low complexity" evidence="2">
    <location>
        <begin position="11"/>
        <end position="22"/>
    </location>
</feature>
<dbReference type="OrthoDB" id="18440at2759"/>
<dbReference type="RefSeq" id="XP_025496754.1">
    <property type="nucleotide sequence ID" value="XM_025634097.1"/>
</dbReference>
<feature type="region of interest" description="Disordered" evidence="2">
    <location>
        <begin position="181"/>
        <end position="225"/>
    </location>
</feature>
<evidence type="ECO:0000256" key="2">
    <source>
        <dbReference type="SAM" id="MobiDB-lite"/>
    </source>
</evidence>
<evidence type="ECO:0000313" key="4">
    <source>
        <dbReference type="EMBL" id="PYH86554.1"/>
    </source>
</evidence>
<dbReference type="AlphaFoldDB" id="A0A319CMZ3"/>
<keyword evidence="1" id="KW-0479">Metal-binding</keyword>
<dbReference type="InterPro" id="IPR013087">
    <property type="entry name" value="Znf_C2H2_type"/>
</dbReference>
<dbReference type="EMBL" id="KZ821676">
    <property type="protein sequence ID" value="PYH86554.1"/>
    <property type="molecule type" value="Genomic_DNA"/>
</dbReference>
<feature type="domain" description="C2H2-type" evidence="3">
    <location>
        <begin position="91"/>
        <end position="114"/>
    </location>
</feature>
<feature type="compositionally biased region" description="Polar residues" evidence="2">
    <location>
        <begin position="201"/>
        <end position="219"/>
    </location>
</feature>
<dbReference type="PROSITE" id="PS50157">
    <property type="entry name" value="ZINC_FINGER_C2H2_2"/>
    <property type="match status" value="1"/>
</dbReference>
<proteinExistence type="predicted"/>
<protein>
    <recommendedName>
        <fullName evidence="3">C2H2-type domain-containing protein</fullName>
    </recommendedName>
</protein>
<accession>A0A319CMZ3</accession>
<evidence type="ECO:0000259" key="3">
    <source>
        <dbReference type="PROSITE" id="PS50157"/>
    </source>
</evidence>
<reference evidence="4 5" key="1">
    <citation type="submission" date="2016-12" db="EMBL/GenBank/DDBJ databases">
        <title>The genomes of Aspergillus section Nigri reveals drivers in fungal speciation.</title>
        <authorList>
            <consortium name="DOE Joint Genome Institute"/>
            <person name="Vesth T.C."/>
            <person name="Nybo J."/>
            <person name="Theobald S."/>
            <person name="Brandl J."/>
            <person name="Frisvad J.C."/>
            <person name="Nielsen K.F."/>
            <person name="Lyhne E.K."/>
            <person name="Kogle M.E."/>
            <person name="Kuo A."/>
            <person name="Riley R."/>
            <person name="Clum A."/>
            <person name="Nolan M."/>
            <person name="Lipzen A."/>
            <person name="Salamov A."/>
            <person name="Henrissat B."/>
            <person name="Wiebenga A."/>
            <person name="De Vries R.P."/>
            <person name="Grigoriev I.V."/>
            <person name="Mortensen U.H."/>
            <person name="Andersen M.R."/>
            <person name="Baker S.E."/>
        </authorList>
    </citation>
    <scope>NUCLEOTIDE SEQUENCE [LARGE SCALE GENOMIC DNA]</scope>
    <source>
        <strain evidence="4 5">CBS 121591</strain>
    </source>
</reference>
<feature type="region of interest" description="Disordered" evidence="2">
    <location>
        <begin position="1"/>
        <end position="48"/>
    </location>
</feature>